<dbReference type="STRING" id="1141098.A0A1Y2E7U9"/>
<protein>
    <submittedName>
        <fullName evidence="1">HAD-like domain-containing protein</fullName>
    </submittedName>
</protein>
<dbReference type="InterPro" id="IPR006353">
    <property type="entry name" value="HAD-SF_hydro_IIA_CECR5"/>
</dbReference>
<keyword evidence="2" id="KW-1185">Reference proteome</keyword>
<gene>
    <name evidence="1" type="ORF">BCR38DRAFT_365202</name>
</gene>
<dbReference type="EMBL" id="MCFJ01000004">
    <property type="protein sequence ID" value="ORY67612.1"/>
    <property type="molecule type" value="Genomic_DNA"/>
</dbReference>
<evidence type="ECO:0000313" key="2">
    <source>
        <dbReference type="Proteomes" id="UP000193689"/>
    </source>
</evidence>
<dbReference type="InterPro" id="IPR036412">
    <property type="entry name" value="HAD-like_sf"/>
</dbReference>
<dbReference type="OrthoDB" id="270009at2759"/>
<sequence length="436" mass="47897">MRGSLHLARGISRPGATSHVLWPRSCLASNPSSSAAAPHYETGGIEVQPFFASQLWHGGPVVARSGSRRHYSTERTTRSPGTLPPFAFAFDIDGVLLHVAKPIPGATESLKLLQEKKIPFILLTNGGGKHEEDRVIDLSSKLNVELSTENFVQSHTPFQELAHGPNGLKDKNILVTGSNAAQSRAIAEQYGFKNVITPADILMAHPTIWPFEPLMEEVYAKTARPLPTSQPKIDAIFVFNDPRDWALDIQIISDLLMSRDGVLGTYSSKNGKPDLPDSGWQGDGQPPIFFSNPDLFWSASYPHPRFGQGAFQAAMYGIWRDITGGKELKRTVIGKPYRQTYQYAERVLNNHRAKLLGSGIEKLGALSRVYMVGDNPESDIRGANDFVSPDGTDWTSVLVRTGVWSAARGEPAHPPKMIVDDVAAAVNWALEREGWR</sequence>
<evidence type="ECO:0000313" key="1">
    <source>
        <dbReference type="EMBL" id="ORY67612.1"/>
    </source>
</evidence>
<dbReference type="FunCoup" id="A0A1Y2E7U9">
    <property type="interactions" value="254"/>
</dbReference>
<dbReference type="NCBIfam" id="TIGR01456">
    <property type="entry name" value="CECR5"/>
    <property type="match status" value="1"/>
</dbReference>
<dbReference type="InterPro" id="IPR023214">
    <property type="entry name" value="HAD_sf"/>
</dbReference>
<dbReference type="PANTHER" id="PTHR14269:SF57">
    <property type="entry name" value="SUPERFAMILY HYDROLASE, PUTATIVE (AFU_ORTHOLOGUE AFUA_2G02580)-RELATED"/>
    <property type="match status" value="1"/>
</dbReference>
<dbReference type="InterPro" id="IPR050324">
    <property type="entry name" value="CDP-alcohol_PTase-I"/>
</dbReference>
<dbReference type="PANTHER" id="PTHR14269">
    <property type="entry name" value="CDP-DIACYLGLYCEROL--GLYCEROL-3-PHOSPHATE 3-PHOSPHATIDYLTRANSFERASE-RELATED"/>
    <property type="match status" value="1"/>
</dbReference>
<dbReference type="InterPro" id="IPR006357">
    <property type="entry name" value="HAD-SF_hydro_IIA"/>
</dbReference>
<dbReference type="Gene3D" id="3.40.50.1000">
    <property type="entry name" value="HAD superfamily/HAD-like"/>
    <property type="match status" value="2"/>
</dbReference>
<dbReference type="Pfam" id="PF13242">
    <property type="entry name" value="Hydrolase_like"/>
    <property type="match status" value="1"/>
</dbReference>
<dbReference type="GO" id="GO:0005739">
    <property type="term" value="C:mitochondrion"/>
    <property type="evidence" value="ECO:0007669"/>
    <property type="project" value="TreeGrafter"/>
</dbReference>
<name>A0A1Y2E7U9_9PEZI</name>
<dbReference type="Pfam" id="PF13344">
    <property type="entry name" value="Hydrolase_6"/>
    <property type="match status" value="1"/>
</dbReference>
<dbReference type="GO" id="GO:0046474">
    <property type="term" value="P:glycerophospholipid biosynthetic process"/>
    <property type="evidence" value="ECO:0007669"/>
    <property type="project" value="TreeGrafter"/>
</dbReference>
<accession>A0A1Y2E7U9</accession>
<dbReference type="NCBIfam" id="TIGR01460">
    <property type="entry name" value="HAD-SF-IIA"/>
    <property type="match status" value="1"/>
</dbReference>
<dbReference type="RefSeq" id="XP_040718236.1">
    <property type="nucleotide sequence ID" value="XM_040857227.1"/>
</dbReference>
<dbReference type="AlphaFoldDB" id="A0A1Y2E7U9"/>
<dbReference type="Proteomes" id="UP000193689">
    <property type="component" value="Unassembled WGS sequence"/>
</dbReference>
<dbReference type="GeneID" id="63773439"/>
<organism evidence="1 2">
    <name type="scientific">Pseudomassariella vexata</name>
    <dbReference type="NCBI Taxonomy" id="1141098"/>
    <lineage>
        <taxon>Eukaryota</taxon>
        <taxon>Fungi</taxon>
        <taxon>Dikarya</taxon>
        <taxon>Ascomycota</taxon>
        <taxon>Pezizomycotina</taxon>
        <taxon>Sordariomycetes</taxon>
        <taxon>Xylariomycetidae</taxon>
        <taxon>Amphisphaeriales</taxon>
        <taxon>Pseudomassariaceae</taxon>
        <taxon>Pseudomassariella</taxon>
    </lineage>
</organism>
<dbReference type="InParanoid" id="A0A1Y2E7U9"/>
<proteinExistence type="predicted"/>
<comment type="caution">
    <text evidence="1">The sequence shown here is derived from an EMBL/GenBank/DDBJ whole genome shotgun (WGS) entry which is preliminary data.</text>
</comment>
<dbReference type="FunFam" id="3.40.50.1000:FF:000069">
    <property type="entry name" value="HAD-superfamily subfamily IIA hydrolase"/>
    <property type="match status" value="1"/>
</dbReference>
<dbReference type="SUPFAM" id="SSF56784">
    <property type="entry name" value="HAD-like"/>
    <property type="match status" value="1"/>
</dbReference>
<reference evidence="1 2" key="1">
    <citation type="submission" date="2016-07" db="EMBL/GenBank/DDBJ databases">
        <title>Pervasive Adenine N6-methylation of Active Genes in Fungi.</title>
        <authorList>
            <consortium name="DOE Joint Genome Institute"/>
            <person name="Mondo S.J."/>
            <person name="Dannebaum R.O."/>
            <person name="Kuo R.C."/>
            <person name="Labutti K."/>
            <person name="Haridas S."/>
            <person name="Kuo A."/>
            <person name="Salamov A."/>
            <person name="Ahrendt S.R."/>
            <person name="Lipzen A."/>
            <person name="Sullivan W."/>
            <person name="Andreopoulos W.B."/>
            <person name="Clum A."/>
            <person name="Lindquist E."/>
            <person name="Daum C."/>
            <person name="Ramamoorthy G.K."/>
            <person name="Gryganskyi A."/>
            <person name="Culley D."/>
            <person name="Magnuson J.K."/>
            <person name="James T.Y."/>
            <person name="O'Malley M.A."/>
            <person name="Stajich J.E."/>
            <person name="Spatafora J.W."/>
            <person name="Visel A."/>
            <person name="Grigoriev I.V."/>
        </authorList>
    </citation>
    <scope>NUCLEOTIDE SEQUENCE [LARGE SCALE GENOMIC DNA]</scope>
    <source>
        <strain evidence="1 2">CBS 129021</strain>
    </source>
</reference>